<keyword evidence="1" id="KW-1015">Disulfide bond</keyword>
<protein>
    <submittedName>
        <fullName evidence="5">Thioredoxin-like protein 1</fullName>
    </submittedName>
</protein>
<dbReference type="Gene3D" id="2.60.120.470">
    <property type="entry name" value="PITH domain"/>
    <property type="match status" value="1"/>
</dbReference>
<dbReference type="Proteomes" id="UP001318040">
    <property type="component" value="Chromosome 68"/>
</dbReference>
<dbReference type="InterPro" id="IPR010400">
    <property type="entry name" value="PITH_dom"/>
</dbReference>
<dbReference type="InterPro" id="IPR008979">
    <property type="entry name" value="Galactose-bd-like_sf"/>
</dbReference>
<name>A0AAJ7XHP8_PETMA</name>
<dbReference type="PANTHER" id="PTHR46115">
    <property type="entry name" value="THIOREDOXIN-LIKE PROTEIN 1"/>
    <property type="match status" value="1"/>
</dbReference>
<evidence type="ECO:0000256" key="2">
    <source>
        <dbReference type="ARBA" id="ARBA00023284"/>
    </source>
</evidence>
<dbReference type="GO" id="GO:0005737">
    <property type="term" value="C:cytoplasm"/>
    <property type="evidence" value="ECO:0007669"/>
    <property type="project" value="UniProtKB-ARBA"/>
</dbReference>
<gene>
    <name evidence="5" type="primary">TXNL1</name>
</gene>
<organism evidence="4 5">
    <name type="scientific">Petromyzon marinus</name>
    <name type="common">Sea lamprey</name>
    <dbReference type="NCBI Taxonomy" id="7757"/>
    <lineage>
        <taxon>Eukaryota</taxon>
        <taxon>Metazoa</taxon>
        <taxon>Chordata</taxon>
        <taxon>Craniata</taxon>
        <taxon>Vertebrata</taxon>
        <taxon>Cyclostomata</taxon>
        <taxon>Hyperoartia</taxon>
        <taxon>Petromyzontiformes</taxon>
        <taxon>Petromyzontidae</taxon>
        <taxon>Petromyzon</taxon>
    </lineage>
</organism>
<evidence type="ECO:0000259" key="3">
    <source>
        <dbReference type="PROSITE" id="PS51532"/>
    </source>
</evidence>
<dbReference type="RefSeq" id="XP_032834740.1">
    <property type="nucleotide sequence ID" value="XM_032978849.1"/>
</dbReference>
<evidence type="ECO:0000256" key="1">
    <source>
        <dbReference type="ARBA" id="ARBA00023157"/>
    </source>
</evidence>
<feature type="domain" description="PITH" evidence="3">
    <location>
        <begin position="183"/>
        <end position="353"/>
    </location>
</feature>
<accession>A0AAJ7XHP8</accession>
<sequence length="357" mass="37923">MAAPVRRLRSAAEFEAALRAAEAKIVLVAFTAHWSAPCHAVPSLLSQLSSSFPGVVFLEVDIDQCRTLATTHGVVLPKSSAASSSSSASPGRSEEAAEAAEAVEAVEAVEAAGGSLPAFALFRQRVRLETLGAPPPAALSERIRRLVAPAQEEAEATAAAASTASTAASTASSVVTAAQQEADPTDIPRGYVELNALVNLAGCECLNSSDEHGLENSLARDDSFLESDCDEQLLISMAFNQPVKLYALRIIGPGDGHAPRSLKIFINQTRSMDFDEAERCEATQSLQLSPEELTEDSSVQLRYVKFQHVNNVTVFVKDNQGGEDTTRICYLSFIGTTVQATNMGDFKRIAGKKGESH</sequence>
<dbReference type="InterPro" id="IPR037047">
    <property type="entry name" value="PITH_dom_sf"/>
</dbReference>
<dbReference type="CTD" id="9352"/>
<keyword evidence="4" id="KW-1185">Reference proteome</keyword>
<dbReference type="Gene3D" id="3.40.30.10">
    <property type="entry name" value="Glutaredoxin"/>
    <property type="match status" value="1"/>
</dbReference>
<dbReference type="CDD" id="cd02947">
    <property type="entry name" value="TRX_family"/>
    <property type="match status" value="1"/>
</dbReference>
<dbReference type="SUPFAM" id="SSF49785">
    <property type="entry name" value="Galactose-binding domain-like"/>
    <property type="match status" value="1"/>
</dbReference>
<evidence type="ECO:0000313" key="5">
    <source>
        <dbReference type="RefSeq" id="XP_032834740.1"/>
    </source>
</evidence>
<reference evidence="5" key="1">
    <citation type="submission" date="2025-08" db="UniProtKB">
        <authorList>
            <consortium name="RefSeq"/>
        </authorList>
    </citation>
    <scope>IDENTIFICATION</scope>
    <source>
        <tissue evidence="5">Sperm</tissue>
    </source>
</reference>
<dbReference type="InterPro" id="IPR013766">
    <property type="entry name" value="Thioredoxin_domain"/>
</dbReference>
<dbReference type="AlphaFoldDB" id="A0AAJ7XHP8"/>
<dbReference type="Pfam" id="PF06201">
    <property type="entry name" value="PITH"/>
    <property type="match status" value="1"/>
</dbReference>
<dbReference type="SUPFAM" id="SSF52833">
    <property type="entry name" value="Thioredoxin-like"/>
    <property type="match status" value="1"/>
</dbReference>
<keyword evidence="2" id="KW-0676">Redox-active center</keyword>
<evidence type="ECO:0000313" key="4">
    <source>
        <dbReference type="Proteomes" id="UP001318040"/>
    </source>
</evidence>
<proteinExistence type="predicted"/>
<dbReference type="Pfam" id="PF00085">
    <property type="entry name" value="Thioredoxin"/>
    <property type="match status" value="1"/>
</dbReference>
<dbReference type="PROSITE" id="PS51532">
    <property type="entry name" value="PITH"/>
    <property type="match status" value="1"/>
</dbReference>
<dbReference type="InterPro" id="IPR036249">
    <property type="entry name" value="Thioredoxin-like_sf"/>
</dbReference>
<dbReference type="KEGG" id="pmrn:116956960"/>